<feature type="compositionally biased region" description="Pro residues" evidence="9">
    <location>
        <begin position="187"/>
        <end position="208"/>
    </location>
</feature>
<keyword evidence="3" id="KW-1003">Cell membrane</keyword>
<feature type="transmembrane region" description="Helical" evidence="8">
    <location>
        <begin position="1012"/>
        <end position="1034"/>
    </location>
</feature>
<comment type="subcellular location">
    <subcellularLocation>
        <location evidence="1">Cell membrane</location>
        <topology evidence="1">Multi-pass membrane protein</topology>
    </subcellularLocation>
    <subcellularLocation>
        <location evidence="8">Membrane</location>
        <topology evidence="8">Multi-pass membrane protein</topology>
    </subcellularLocation>
</comment>
<keyword evidence="6 8" id="KW-0472">Membrane</keyword>
<reference evidence="13" key="1">
    <citation type="submission" date="2025-08" db="UniProtKB">
        <authorList>
            <consortium name="RefSeq"/>
        </authorList>
    </citation>
    <scope>IDENTIFICATION</scope>
    <source>
        <tissue evidence="13">Whole larval tissue</tissue>
    </source>
</reference>
<feature type="compositionally biased region" description="Pro residues" evidence="9">
    <location>
        <begin position="417"/>
        <end position="429"/>
    </location>
</feature>
<feature type="domain" description="Anoctamin transmembrane" evidence="10">
    <location>
        <begin position="757"/>
        <end position="1330"/>
    </location>
</feature>
<dbReference type="InterPro" id="IPR007632">
    <property type="entry name" value="Anoctamin"/>
</dbReference>
<evidence type="ECO:0000256" key="8">
    <source>
        <dbReference type="RuleBase" id="RU280814"/>
    </source>
</evidence>
<feature type="compositionally biased region" description="Pro residues" evidence="9">
    <location>
        <begin position="321"/>
        <end position="335"/>
    </location>
</feature>
<dbReference type="InterPro" id="IPR049452">
    <property type="entry name" value="Anoctamin_TM"/>
</dbReference>
<evidence type="ECO:0000256" key="7">
    <source>
        <dbReference type="ARBA" id="ARBA00023180"/>
    </source>
</evidence>
<evidence type="ECO:0000313" key="13">
    <source>
        <dbReference type="RefSeq" id="XP_035456473.2"/>
    </source>
</evidence>
<comment type="similarity">
    <text evidence="2 8">Belongs to the anoctamin family.</text>
</comment>
<dbReference type="RefSeq" id="XP_035456473.2">
    <property type="nucleotide sequence ID" value="XM_035600580.2"/>
</dbReference>
<dbReference type="OrthoDB" id="296386at2759"/>
<dbReference type="Pfam" id="PF16178">
    <property type="entry name" value="Anoct_dimer"/>
    <property type="match status" value="1"/>
</dbReference>
<feature type="transmembrane region" description="Helical" evidence="8">
    <location>
        <begin position="1190"/>
        <end position="1214"/>
    </location>
</feature>
<proteinExistence type="inferred from homology"/>
<keyword evidence="4 8" id="KW-0812">Transmembrane</keyword>
<evidence type="ECO:0000256" key="5">
    <source>
        <dbReference type="ARBA" id="ARBA00022989"/>
    </source>
</evidence>
<dbReference type="PANTHER" id="PTHR12308">
    <property type="entry name" value="ANOCTAMIN"/>
    <property type="match status" value="1"/>
</dbReference>
<dbReference type="InterPro" id="IPR032394">
    <property type="entry name" value="Anoct_dimer"/>
</dbReference>
<dbReference type="PANTHER" id="PTHR12308:SF84">
    <property type="entry name" value="ANOCTAMIN"/>
    <property type="match status" value="1"/>
</dbReference>
<feature type="transmembrane region" description="Helical" evidence="8">
    <location>
        <begin position="1291"/>
        <end position="1316"/>
    </location>
</feature>
<dbReference type="GO" id="GO:0005886">
    <property type="term" value="C:plasma membrane"/>
    <property type="evidence" value="ECO:0007669"/>
    <property type="project" value="UniProtKB-SubCell"/>
</dbReference>
<dbReference type="GeneID" id="118280504"/>
<evidence type="ECO:0000256" key="4">
    <source>
        <dbReference type="ARBA" id="ARBA00022692"/>
    </source>
</evidence>
<dbReference type="Pfam" id="PF04547">
    <property type="entry name" value="Anoctamin"/>
    <property type="match status" value="1"/>
</dbReference>
<keyword evidence="12" id="KW-1185">Reference proteome</keyword>
<evidence type="ECO:0000256" key="3">
    <source>
        <dbReference type="ARBA" id="ARBA00022475"/>
    </source>
</evidence>
<sequence>MALNLKCVFCQKYDESLILFTDETLKKCRVILKHRKIHNLKYKDVMLPTNALEAGFHRRCYKSFTGLVTKSSSGKVGAARRSRSRSRQRVFLLNRAENPAAVPARPEPYPLPVSTTIKKQQPIVQLDSSSSAASISTVGNMSIDFILSYATIPTESATSFSSTATSLGSLSTVKIKKWQGPPSGTTPIPPMPAIPPGAPTPPAPPAPQKAPRKRTRSKTPNLDPQMQKAPPTTAGTTDSSADKPKRPKPALRTTPIPPLSPTPAMPQKASKKRAVIALPRPNSLEADKQMRQKALLKTAAETKDISANKTAKSRPKSLKPALPPTPIPAGTPIPAVPEKAPWKRVVDTLTRPISPKPDTSQTPVLPTATPIPTRTPIPAGPEKGPWQRVVDTLTRPKSPKPDTSQTPVLPTATPIPTGTPIPAGTPKPAVPEKGPWQRVVDTLTRPKSPKPDTSQTPVLPTATPIPAGTPVPPMPGADGIKSPGDQIQPGQQKRKRKKRTPKDDCVGRVFNVDGLDPESLFFRDGKRKIDIVLAYEEDPMATSESEIRKRAYRKTFHENLEKEGLELELEDKCLSWDHKTWFLKIHIPRKTELKVAELIGMKMPTKRFITIPIETSEQLEKEKKNTAWYLKCYHRLRKLYEFEYTAVTPEPSFYGAEQRWRRRDEIFILKDRHTNFSSAQRSLLVMQILARAKYDNNSTKMGIMRLLKDTAYSACFPLHEGRYERNMSDGTVTDRRLLYLEWARLRKWYKQQPLWLVRRYFGDKIAVYFCWLGFYTRMLVPAAVVGTCCFIYGLTSMDSDDNIPSKEICDPNGPGNSTLCPLCDKACKYLKLSDSCLFANLTYLFDNPATVFFAVFMSFWATSFLEFWKRKQSVLKWEWDLSVVDQDEFPRPEFETAAKTFRTNPVTREQEPYLSTGQKTFKFIISGSAVLFCIAIVVTTVLGIIVYRVSMVTVIYGGSGYFIQSHAKLFTTMTAAIINLIIIMIMTRIYGRIALYLTNIENPRTQTEYEDSYTFKIFFFDFINFYASLIYIAFFKGRFYDHPGDDQARRSQLFKLKGDVCDPAGCLTELCIQLAIIMIGKQFFNHFIELGNPKVYNWLRWRSHKAMTMDPNKPHMAWEQDYHLHDAGRLALFDDYLEMIIQYGFVTLFVAAFPLAPLFALLNNIAEIRLDAYKMVTLTRRPLAQRVEDIGAWFGVLKAVTYLAVVSNAFVIAYTSDFIPRMVYIFVYSPDHTLSGYIYHCLAWFNTSDYKADWGADDSEPDPTFCGYWGYRNPPDHADPYGLSPLYWHVFAARLAFVVIFEHLVFGLTAVVRVLIPRVPRELTTQLHREAVVRKEARYQHGQGRLSPEYRDLLITKVKARIPREPVQKDGS</sequence>
<gene>
    <name evidence="13" type="primary">LOC118280504</name>
</gene>
<evidence type="ECO:0000259" key="11">
    <source>
        <dbReference type="Pfam" id="PF16178"/>
    </source>
</evidence>
<keyword evidence="5 8" id="KW-1133">Transmembrane helix</keyword>
<feature type="transmembrane region" description="Helical" evidence="8">
    <location>
        <begin position="1140"/>
        <end position="1162"/>
    </location>
</feature>
<evidence type="ECO:0000256" key="9">
    <source>
        <dbReference type="SAM" id="MobiDB-lite"/>
    </source>
</evidence>
<feature type="transmembrane region" description="Helical" evidence="8">
    <location>
        <begin position="849"/>
        <end position="868"/>
    </location>
</feature>
<comment type="caution">
    <text evidence="8">Lacks conserved residue(s) required for the propagation of feature annotation.</text>
</comment>
<protein>
    <recommendedName>
        <fullName evidence="8">Anoctamin</fullName>
    </recommendedName>
</protein>
<evidence type="ECO:0000256" key="1">
    <source>
        <dbReference type="ARBA" id="ARBA00004651"/>
    </source>
</evidence>
<dbReference type="GO" id="GO:0005254">
    <property type="term" value="F:chloride channel activity"/>
    <property type="evidence" value="ECO:0007669"/>
    <property type="project" value="TreeGrafter"/>
</dbReference>
<accession>A0A9R0ERU8</accession>
<feature type="domain" description="Anoctamin dimerisation" evidence="11">
    <location>
        <begin position="521"/>
        <end position="754"/>
    </location>
</feature>
<feature type="region of interest" description="Disordered" evidence="9">
    <location>
        <begin position="177"/>
        <end position="504"/>
    </location>
</feature>
<evidence type="ECO:0000256" key="2">
    <source>
        <dbReference type="ARBA" id="ARBA00009671"/>
    </source>
</evidence>
<evidence type="ECO:0000256" key="6">
    <source>
        <dbReference type="ARBA" id="ARBA00023136"/>
    </source>
</evidence>
<evidence type="ECO:0000313" key="12">
    <source>
        <dbReference type="Proteomes" id="UP000829999"/>
    </source>
</evidence>
<feature type="transmembrane region" description="Helical" evidence="8">
    <location>
        <begin position="923"/>
        <end position="949"/>
    </location>
</feature>
<organism evidence="12 13">
    <name type="scientific">Spodoptera frugiperda</name>
    <name type="common">Fall armyworm</name>
    <dbReference type="NCBI Taxonomy" id="7108"/>
    <lineage>
        <taxon>Eukaryota</taxon>
        <taxon>Metazoa</taxon>
        <taxon>Ecdysozoa</taxon>
        <taxon>Arthropoda</taxon>
        <taxon>Hexapoda</taxon>
        <taxon>Insecta</taxon>
        <taxon>Pterygota</taxon>
        <taxon>Neoptera</taxon>
        <taxon>Endopterygota</taxon>
        <taxon>Lepidoptera</taxon>
        <taxon>Glossata</taxon>
        <taxon>Ditrysia</taxon>
        <taxon>Noctuoidea</taxon>
        <taxon>Noctuidae</taxon>
        <taxon>Amphipyrinae</taxon>
        <taxon>Spodoptera</taxon>
    </lineage>
</organism>
<keyword evidence="7" id="KW-0325">Glycoprotein</keyword>
<dbReference type="GO" id="GO:0046983">
    <property type="term" value="F:protein dimerization activity"/>
    <property type="evidence" value="ECO:0007669"/>
    <property type="project" value="InterPro"/>
</dbReference>
<name>A0A9R0ERU8_SPOFR</name>
<evidence type="ECO:0000259" key="10">
    <source>
        <dbReference type="Pfam" id="PF04547"/>
    </source>
</evidence>
<feature type="transmembrane region" description="Helical" evidence="8">
    <location>
        <begin position="969"/>
        <end position="991"/>
    </location>
</feature>
<dbReference type="Proteomes" id="UP000829999">
    <property type="component" value="Chromosome 21"/>
</dbReference>
<feature type="compositionally biased region" description="Pro residues" evidence="9">
    <location>
        <begin position="255"/>
        <end position="264"/>
    </location>
</feature>